<dbReference type="GO" id="GO:0004252">
    <property type="term" value="F:serine-type endopeptidase activity"/>
    <property type="evidence" value="ECO:0007669"/>
    <property type="project" value="UniProtKB-UniRule"/>
</dbReference>
<feature type="domain" description="Peptidase S26" evidence="8">
    <location>
        <begin position="52"/>
        <end position="124"/>
    </location>
</feature>
<dbReference type="GO" id="GO:0016020">
    <property type="term" value="C:membrane"/>
    <property type="evidence" value="ECO:0007669"/>
    <property type="project" value="UniProtKB-SubCell"/>
</dbReference>
<feature type="transmembrane region" description="Helical" evidence="7">
    <location>
        <begin position="179"/>
        <end position="200"/>
    </location>
</feature>
<dbReference type="EMBL" id="NRGQ01000012">
    <property type="protein sequence ID" value="PCC42816.1"/>
    <property type="molecule type" value="Genomic_DNA"/>
</dbReference>
<dbReference type="EC" id="3.4.21.89" evidence="5"/>
<dbReference type="NCBIfam" id="TIGR02228">
    <property type="entry name" value="sigpep_I_arch"/>
    <property type="match status" value="1"/>
</dbReference>
<dbReference type="Proteomes" id="UP000218620">
    <property type="component" value="Unassembled WGS sequence"/>
</dbReference>
<keyword evidence="3 7" id="KW-1133">Transmembrane helix</keyword>
<reference evidence="10 11" key="1">
    <citation type="journal article" date="2017" name="Elife">
        <title>Extensive horizontal gene transfer in cheese-associated bacteria.</title>
        <authorList>
            <person name="Bonham K.S."/>
            <person name="Wolfe B.E."/>
            <person name="Dutton R.J."/>
        </authorList>
    </citation>
    <scope>NUCLEOTIDE SEQUENCE [LARGE SCALE GENOMIC DNA]</scope>
    <source>
        <strain evidence="10 11">962_8</strain>
    </source>
</reference>
<evidence type="ECO:0000256" key="1">
    <source>
        <dbReference type="ARBA" id="ARBA00004370"/>
    </source>
</evidence>
<comment type="subcellular location">
    <subcellularLocation>
        <location evidence="1">Membrane</location>
    </subcellularLocation>
</comment>
<dbReference type="CDD" id="cd06530">
    <property type="entry name" value="S26_SPase_I"/>
    <property type="match status" value="1"/>
</dbReference>
<dbReference type="Pfam" id="PF10502">
    <property type="entry name" value="Peptidase_S26"/>
    <property type="match status" value="1"/>
</dbReference>
<evidence type="ECO:0000256" key="2">
    <source>
        <dbReference type="ARBA" id="ARBA00022692"/>
    </source>
</evidence>
<feature type="compositionally biased region" description="Basic and acidic residues" evidence="6">
    <location>
        <begin position="13"/>
        <end position="25"/>
    </location>
</feature>
<keyword evidence="2 7" id="KW-0812">Transmembrane</keyword>
<dbReference type="Proteomes" id="UP000282731">
    <property type="component" value="Chromosome"/>
</dbReference>
<evidence type="ECO:0000256" key="5">
    <source>
        <dbReference type="NCBIfam" id="TIGR02228"/>
    </source>
</evidence>
<dbReference type="SUPFAM" id="SSF51306">
    <property type="entry name" value="LexA/Signal peptidase"/>
    <property type="match status" value="1"/>
</dbReference>
<evidence type="ECO:0000313" key="9">
    <source>
        <dbReference type="EMBL" id="AZT98857.1"/>
    </source>
</evidence>
<evidence type="ECO:0000259" key="8">
    <source>
        <dbReference type="Pfam" id="PF10502"/>
    </source>
</evidence>
<proteinExistence type="predicted"/>
<dbReference type="InterPro" id="IPR001733">
    <property type="entry name" value="Peptidase_S26B"/>
</dbReference>
<feature type="compositionally biased region" description="Polar residues" evidence="6">
    <location>
        <begin position="212"/>
        <end position="223"/>
    </location>
</feature>
<dbReference type="EMBL" id="CP025334">
    <property type="protein sequence ID" value="AZT98857.1"/>
    <property type="molecule type" value="Genomic_DNA"/>
</dbReference>
<keyword evidence="4 7" id="KW-0472">Membrane</keyword>
<evidence type="ECO:0000313" key="11">
    <source>
        <dbReference type="Proteomes" id="UP000218620"/>
    </source>
</evidence>
<accession>A0A2A3YU11</accession>
<evidence type="ECO:0000256" key="3">
    <source>
        <dbReference type="ARBA" id="ARBA00022989"/>
    </source>
</evidence>
<name>A0A2A3YU11_BREAU</name>
<feature type="region of interest" description="Disordered" evidence="6">
    <location>
        <begin position="203"/>
        <end position="223"/>
    </location>
</feature>
<evidence type="ECO:0000256" key="4">
    <source>
        <dbReference type="ARBA" id="ARBA00023136"/>
    </source>
</evidence>
<feature type="region of interest" description="Disordered" evidence="6">
    <location>
        <begin position="1"/>
        <end position="25"/>
    </location>
</feature>
<dbReference type="GO" id="GO:0009003">
    <property type="term" value="F:signal peptidase activity"/>
    <property type="evidence" value="ECO:0007669"/>
    <property type="project" value="UniProtKB-EC"/>
</dbReference>
<evidence type="ECO:0000313" key="10">
    <source>
        <dbReference type="EMBL" id="PCC42816.1"/>
    </source>
</evidence>
<gene>
    <name evidence="10" type="ORF">CIK65_10415</name>
    <name evidence="9" type="ORF">CXR27_19100</name>
</gene>
<dbReference type="GO" id="GO:0006465">
    <property type="term" value="P:signal peptide processing"/>
    <property type="evidence" value="ECO:0007669"/>
    <property type="project" value="UniProtKB-UniRule"/>
</dbReference>
<dbReference type="InterPro" id="IPR019533">
    <property type="entry name" value="Peptidase_S26"/>
</dbReference>
<evidence type="ECO:0000256" key="7">
    <source>
        <dbReference type="SAM" id="Phobius"/>
    </source>
</evidence>
<dbReference type="PANTHER" id="PTHR10806:SF6">
    <property type="entry name" value="SIGNAL PEPTIDASE COMPLEX CATALYTIC SUBUNIT SEC11"/>
    <property type="match status" value="1"/>
</dbReference>
<dbReference type="PANTHER" id="PTHR10806">
    <property type="entry name" value="SIGNAL PEPTIDASE COMPLEX CATALYTIC SUBUNIT SEC11"/>
    <property type="match status" value="1"/>
</dbReference>
<reference evidence="9 12" key="3">
    <citation type="submission" date="2019-01" db="EMBL/GenBank/DDBJ databases">
        <title>Comparative genomic analysis of Brevibacterium aurantiacum sheds light on its evolution and its adaptation to smear-ripened cheeses.</title>
        <authorList>
            <person name="Moineau S."/>
        </authorList>
    </citation>
    <scope>NUCLEOTIDE SEQUENCE [LARGE SCALE GENOMIC DNA]</scope>
    <source>
        <strain evidence="9 12">SMQ-1420</strain>
    </source>
</reference>
<protein>
    <recommendedName>
        <fullName evidence="5">Signal peptidase I</fullName>
        <ecNumber evidence="5">3.4.21.89</ecNumber>
    </recommendedName>
</protein>
<organism evidence="10 11">
    <name type="scientific">Brevibacterium aurantiacum</name>
    <dbReference type="NCBI Taxonomy" id="273384"/>
    <lineage>
        <taxon>Bacteria</taxon>
        <taxon>Bacillati</taxon>
        <taxon>Actinomycetota</taxon>
        <taxon>Actinomycetes</taxon>
        <taxon>Micrococcales</taxon>
        <taxon>Brevibacteriaceae</taxon>
        <taxon>Brevibacterium</taxon>
    </lineage>
</organism>
<evidence type="ECO:0000313" key="12">
    <source>
        <dbReference type="Proteomes" id="UP000282731"/>
    </source>
</evidence>
<reference evidence="9 12" key="2">
    <citation type="submission" date="2017-12" db="EMBL/GenBank/DDBJ databases">
        <authorList>
            <person name="Levesque S."/>
        </authorList>
    </citation>
    <scope>NUCLEOTIDE SEQUENCE [LARGE SCALE GENOMIC DNA]</scope>
    <source>
        <strain evidence="9 12">SMQ-1420</strain>
    </source>
</reference>
<dbReference type="InterPro" id="IPR036286">
    <property type="entry name" value="LexA/Signal_pep-like_sf"/>
</dbReference>
<feature type="transmembrane region" description="Helical" evidence="7">
    <location>
        <begin position="45"/>
        <end position="67"/>
    </location>
</feature>
<sequence>MISQKGSAAVAKEQSELSRKERSRAETKVSQPAWRRVLSIGLQTIAWFIAGVFALIIVVTVLVPRIIGAEPFTVVSGSMEPTIPTGSVVVSKHVSPDTVAFRDVVTYQLNSGEPLTVTHRVIGVDNIDGETRFKTQGDANTSPDPEPVRPEQIRGVVSYHVPFVGYLGQLVPMGAREGLATGLGIALIAYAVIVLIRSALGHRNNSEDTRNSGETVQSKRARH</sequence>
<evidence type="ECO:0000256" key="6">
    <source>
        <dbReference type="SAM" id="MobiDB-lite"/>
    </source>
</evidence>
<accession>A0A368LVH1</accession>
<dbReference type="AlphaFoldDB" id="A0A2A3YU11"/>